<dbReference type="SUPFAM" id="SSF47090">
    <property type="entry name" value="PGBD-like"/>
    <property type="match status" value="2"/>
</dbReference>
<dbReference type="Gene3D" id="1.10.101.10">
    <property type="entry name" value="PGBD-like superfamily/PGBD"/>
    <property type="match status" value="2"/>
</dbReference>
<feature type="domain" description="Peptidoglycan binding-like" evidence="2">
    <location>
        <begin position="287"/>
        <end position="335"/>
    </location>
</feature>
<feature type="domain" description="Peptidoglycan binding-like" evidence="2">
    <location>
        <begin position="468"/>
        <end position="520"/>
    </location>
</feature>
<dbReference type="AlphaFoldDB" id="A0A1H9W7Z6"/>
<evidence type="ECO:0000259" key="2">
    <source>
        <dbReference type="Pfam" id="PF01471"/>
    </source>
</evidence>
<evidence type="ECO:0000313" key="3">
    <source>
        <dbReference type="EMBL" id="SES29954.1"/>
    </source>
</evidence>
<accession>A0A1H9W7Z6</accession>
<reference evidence="3 4" key="1">
    <citation type="submission" date="2016-10" db="EMBL/GenBank/DDBJ databases">
        <authorList>
            <person name="de Groot N.N."/>
        </authorList>
    </citation>
    <scope>NUCLEOTIDE SEQUENCE [LARGE SCALE GENOMIC DNA]</scope>
    <source>
        <strain evidence="3 4">DSM 23042</strain>
    </source>
</reference>
<dbReference type="RefSeq" id="WP_092695230.1">
    <property type="nucleotide sequence ID" value="NZ_FOGU01000009.1"/>
</dbReference>
<dbReference type="Proteomes" id="UP000198885">
    <property type="component" value="Unassembled WGS sequence"/>
</dbReference>
<proteinExistence type="predicted"/>
<dbReference type="OrthoDB" id="8092964at2"/>
<dbReference type="EMBL" id="FOGU01000009">
    <property type="protein sequence ID" value="SES29954.1"/>
    <property type="molecule type" value="Genomic_DNA"/>
</dbReference>
<dbReference type="Pfam" id="PF01471">
    <property type="entry name" value="PG_binding_1"/>
    <property type="match status" value="2"/>
</dbReference>
<keyword evidence="4" id="KW-1185">Reference proteome</keyword>
<dbReference type="InterPro" id="IPR036366">
    <property type="entry name" value="PGBDSf"/>
</dbReference>
<organism evidence="3 4">
    <name type="scientific">Tranquillimonas rosea</name>
    <dbReference type="NCBI Taxonomy" id="641238"/>
    <lineage>
        <taxon>Bacteria</taxon>
        <taxon>Pseudomonadati</taxon>
        <taxon>Pseudomonadota</taxon>
        <taxon>Alphaproteobacteria</taxon>
        <taxon>Rhodobacterales</taxon>
        <taxon>Roseobacteraceae</taxon>
        <taxon>Tranquillimonas</taxon>
    </lineage>
</organism>
<dbReference type="InterPro" id="IPR036365">
    <property type="entry name" value="PGBD-like_sf"/>
</dbReference>
<evidence type="ECO:0000256" key="1">
    <source>
        <dbReference type="SAM" id="SignalP"/>
    </source>
</evidence>
<feature type="signal peptide" evidence="1">
    <location>
        <begin position="1"/>
        <end position="25"/>
    </location>
</feature>
<protein>
    <submittedName>
        <fullName evidence="3">Putative peptidoglycan binding domain-containing protein</fullName>
    </submittedName>
</protein>
<evidence type="ECO:0000313" key="4">
    <source>
        <dbReference type="Proteomes" id="UP000198885"/>
    </source>
</evidence>
<sequence length="530" mass="57432">MTVIRASRLFVGALSAGLCAAPAMATDLAVMMGTSDYSEVADVRGGTAVLDARDALEDAGVDVIDGAGVASAGIDEFLAQLEQMAPSADRILVTLSGRFMSSATETYFLPADLEDMRLGAVAEDGLALSTVLAILAQAPENALLVLATDDRSDATGPYLREGLGDIDMPEGVTLARGRPDAIERFLRGTVAAPGVALRAGAGDDVTLSGYAPEGHAFLPGARGGGAADRDDAYWDVATDLDTRDAYEAYLDRYPEGRHAVDARRRVAAFDDPATQAERTETALELSQSERQQVQRDLTVLGFDTRGVEGIFGPGTRSAIRNWQDSNDVQTTSYLTAPQVDRIARQAERRRDERAREERRFWQNQAQGNGAEGMRAYLDRFPQGEYAGAARARLAEIEENNDRAAWQRAQEQDTVAGYRGYLDRHPDGRFSEDAQEIVTARTQPQQPEPQQPGPAQSAEAQLGLNTLSRRLMEERLQSMGYNPGRVDGQFDGDARRAIRNFQQQSGLPVTGYVSEAMVARLLAEGLRSILQ</sequence>
<keyword evidence="1" id="KW-0732">Signal</keyword>
<dbReference type="STRING" id="641238.SAMN04490244_109180"/>
<dbReference type="InterPro" id="IPR002477">
    <property type="entry name" value="Peptidoglycan-bd-like"/>
</dbReference>
<gene>
    <name evidence="3" type="ORF">SAMN04490244_109180</name>
</gene>
<feature type="chain" id="PRO_5011783906" evidence="1">
    <location>
        <begin position="26"/>
        <end position="530"/>
    </location>
</feature>
<name>A0A1H9W7Z6_9RHOB</name>